<feature type="domain" description="Fatty acid hydroxylase" evidence="15">
    <location>
        <begin position="39"/>
        <end position="181"/>
    </location>
</feature>
<dbReference type="RefSeq" id="WP_048309477.1">
    <property type="nucleotide sequence ID" value="NZ_CP119526.1"/>
</dbReference>
<dbReference type="PANTHER" id="PTHR12863">
    <property type="entry name" value="FATTY ACID HYDROXYLASE"/>
    <property type="match status" value="1"/>
</dbReference>
<dbReference type="GO" id="GO:0005506">
    <property type="term" value="F:iron ion binding"/>
    <property type="evidence" value="ECO:0007669"/>
    <property type="project" value="InterPro"/>
</dbReference>
<dbReference type="GO" id="GO:0016020">
    <property type="term" value="C:membrane"/>
    <property type="evidence" value="ECO:0007669"/>
    <property type="project" value="InterPro"/>
</dbReference>
<evidence type="ECO:0000259" key="15">
    <source>
        <dbReference type="Pfam" id="PF04116"/>
    </source>
</evidence>
<evidence type="ECO:0000256" key="13">
    <source>
        <dbReference type="ARBA" id="ARBA00023160"/>
    </source>
</evidence>
<feature type="transmembrane region" description="Helical" evidence="14">
    <location>
        <begin position="114"/>
        <end position="131"/>
    </location>
</feature>
<reference evidence="16" key="1">
    <citation type="submission" date="2015-06" db="EMBL/GenBank/DDBJ databases">
        <authorList>
            <person name="Liu B."/>
            <person name="Wang J."/>
            <person name="Zhu Y."/>
            <person name="Liu G."/>
            <person name="Chen Q."/>
            <person name="Zheng C."/>
            <person name="Che J."/>
            <person name="Ge C."/>
            <person name="Shi H."/>
            <person name="Pan Z."/>
            <person name="Liu X."/>
        </authorList>
    </citation>
    <scope>NUCLEOTIDE SEQUENCE [LARGE SCALE GENOMIC DNA]</scope>
    <source>
        <strain evidence="16">DSM 16346</strain>
    </source>
</reference>
<evidence type="ECO:0000256" key="8">
    <source>
        <dbReference type="ARBA" id="ARBA00022833"/>
    </source>
</evidence>
<keyword evidence="5" id="KW-0479">Metal-binding</keyword>
<dbReference type="PANTHER" id="PTHR12863:SF1">
    <property type="entry name" value="FATTY ACID 2-HYDROXYLASE"/>
    <property type="match status" value="1"/>
</dbReference>
<feature type="transmembrane region" description="Helical" evidence="14">
    <location>
        <begin position="7"/>
        <end position="27"/>
    </location>
</feature>
<comment type="caution">
    <text evidence="16">The sequence shown here is derived from an EMBL/GenBank/DDBJ whole genome shotgun (WGS) entry which is preliminary data.</text>
</comment>
<dbReference type="PATRIC" id="fig|157733.3.peg.2901"/>
<evidence type="ECO:0000256" key="10">
    <source>
        <dbReference type="ARBA" id="ARBA00023002"/>
    </source>
</evidence>
<dbReference type="Pfam" id="PF04116">
    <property type="entry name" value="FA_hydroxylase"/>
    <property type="match status" value="1"/>
</dbReference>
<feature type="transmembrane region" description="Helical" evidence="14">
    <location>
        <begin position="33"/>
        <end position="51"/>
    </location>
</feature>
<keyword evidence="9 14" id="KW-1133">Transmembrane helix</keyword>
<dbReference type="Proteomes" id="UP000035996">
    <property type="component" value="Unassembled WGS sequence"/>
</dbReference>
<evidence type="ECO:0000256" key="6">
    <source>
        <dbReference type="ARBA" id="ARBA00022824"/>
    </source>
</evidence>
<gene>
    <name evidence="16" type="ORF">AB986_03425</name>
</gene>
<proteinExistence type="predicted"/>
<organism evidence="16 17">
    <name type="scientific">Guptibacillus hwajinpoensis</name>
    <dbReference type="NCBI Taxonomy" id="208199"/>
    <lineage>
        <taxon>Bacteria</taxon>
        <taxon>Bacillati</taxon>
        <taxon>Bacillota</taxon>
        <taxon>Bacilli</taxon>
        <taxon>Bacillales</taxon>
        <taxon>Guptibacillaceae</taxon>
        <taxon>Guptibacillus</taxon>
    </lineage>
</organism>
<dbReference type="OrthoDB" id="9784228at2"/>
<evidence type="ECO:0000256" key="1">
    <source>
        <dbReference type="ARBA" id="ARBA00001947"/>
    </source>
</evidence>
<comment type="cofactor">
    <cofactor evidence="1">
        <name>Zn(2+)</name>
        <dbReference type="ChEBI" id="CHEBI:29105"/>
    </cofactor>
</comment>
<accession>A0A0J6CQ31</accession>
<keyword evidence="4 14" id="KW-0812">Transmembrane</keyword>
<evidence type="ECO:0000256" key="9">
    <source>
        <dbReference type="ARBA" id="ARBA00022989"/>
    </source>
</evidence>
<evidence type="ECO:0000256" key="11">
    <source>
        <dbReference type="ARBA" id="ARBA00023098"/>
    </source>
</evidence>
<evidence type="ECO:0000313" key="16">
    <source>
        <dbReference type="EMBL" id="KMM38366.1"/>
    </source>
</evidence>
<keyword evidence="7" id="KW-0276">Fatty acid metabolism</keyword>
<evidence type="ECO:0000256" key="5">
    <source>
        <dbReference type="ARBA" id="ARBA00022723"/>
    </source>
</evidence>
<name>A0A0J6CQ31_9BACL</name>
<dbReference type="STRING" id="157733.AB986_03425"/>
<evidence type="ECO:0000313" key="17">
    <source>
        <dbReference type="Proteomes" id="UP000035996"/>
    </source>
</evidence>
<keyword evidence="6" id="KW-0256">Endoplasmic reticulum</keyword>
<keyword evidence="10" id="KW-0560">Oxidoreductase</keyword>
<dbReference type="InterPro" id="IPR006694">
    <property type="entry name" value="Fatty_acid_hydroxylase"/>
</dbReference>
<comment type="subcellular location">
    <subcellularLocation>
        <location evidence="2">Endoplasmic reticulum membrane</location>
        <topology evidence="2">Multi-pass membrane protein</topology>
    </subcellularLocation>
</comment>
<evidence type="ECO:0000256" key="7">
    <source>
        <dbReference type="ARBA" id="ARBA00022832"/>
    </source>
</evidence>
<dbReference type="GO" id="GO:0006633">
    <property type="term" value="P:fatty acid biosynthetic process"/>
    <property type="evidence" value="ECO:0007669"/>
    <property type="project" value="UniProtKB-KW"/>
</dbReference>
<keyword evidence="8" id="KW-0862">Zinc</keyword>
<dbReference type="GO" id="GO:0080132">
    <property type="term" value="F:fatty acid 2-hydroxylase activity"/>
    <property type="evidence" value="ECO:0007669"/>
    <property type="project" value="InterPro"/>
</dbReference>
<dbReference type="InterPro" id="IPR014430">
    <property type="entry name" value="Scs7"/>
</dbReference>
<evidence type="ECO:0000256" key="14">
    <source>
        <dbReference type="SAM" id="Phobius"/>
    </source>
</evidence>
<protein>
    <recommendedName>
        <fullName evidence="15">Fatty acid hydroxylase domain-containing protein</fullName>
    </recommendedName>
</protein>
<keyword evidence="11" id="KW-0443">Lipid metabolism</keyword>
<evidence type="ECO:0000256" key="2">
    <source>
        <dbReference type="ARBA" id="ARBA00004477"/>
    </source>
</evidence>
<sequence>MKKVYTFCLHPDVLIMIVVLATSMIYLSSHLTLQHFPFVLIGFFIFSVSEYTTHRFLFHLKAPKNQIFLKFLKRLHYDHHKDPNDLHLMFLPIWYTGPQFLFITYVIFLITNQIGSSLAVGVGLMSMLLFYEWKHYIAHQPIVPKTNFGKWLKKTHLLHHYKNENYWYGVTNPFVDMILGTFKDEKAVTKSKTAKNLEVQDSTRKTNSLDV</sequence>
<evidence type="ECO:0000256" key="12">
    <source>
        <dbReference type="ARBA" id="ARBA00023136"/>
    </source>
</evidence>
<feature type="transmembrane region" description="Helical" evidence="14">
    <location>
        <begin position="88"/>
        <end position="108"/>
    </location>
</feature>
<keyword evidence="12 14" id="KW-0472">Membrane</keyword>
<dbReference type="AlphaFoldDB" id="A0A0J6CQ31"/>
<keyword evidence="17" id="KW-1185">Reference proteome</keyword>
<keyword evidence="13" id="KW-0275">Fatty acid biosynthesis</keyword>
<keyword evidence="3" id="KW-0444">Lipid biosynthesis</keyword>
<evidence type="ECO:0000256" key="3">
    <source>
        <dbReference type="ARBA" id="ARBA00022516"/>
    </source>
</evidence>
<evidence type="ECO:0000256" key="4">
    <source>
        <dbReference type="ARBA" id="ARBA00022692"/>
    </source>
</evidence>
<dbReference type="EMBL" id="LELK01000001">
    <property type="protein sequence ID" value="KMM38366.1"/>
    <property type="molecule type" value="Genomic_DNA"/>
</dbReference>